<dbReference type="InterPro" id="IPR000719">
    <property type="entry name" value="Prot_kinase_dom"/>
</dbReference>
<comment type="caution">
    <text evidence="7">The sequence shown here is derived from an EMBL/GenBank/DDBJ whole genome shotgun (WGS) entry which is preliminary data.</text>
</comment>
<proteinExistence type="inferred from homology"/>
<evidence type="ECO:0000259" key="6">
    <source>
        <dbReference type="PROSITE" id="PS50011"/>
    </source>
</evidence>
<dbReference type="PROSITE" id="PS50011">
    <property type="entry name" value="PROTEIN_KINASE_DOM"/>
    <property type="match status" value="1"/>
</dbReference>
<dbReference type="PANTHER" id="PTHR48016:SF8">
    <property type="entry name" value="MITOGEN-ACTIVATED PROTEIN KINASE KINASE KINASE 3"/>
    <property type="match status" value="1"/>
</dbReference>
<dbReference type="AlphaFoldDB" id="A0A445HQV3"/>
<evidence type="ECO:0000256" key="4">
    <source>
        <dbReference type="ARBA" id="ARBA00022777"/>
    </source>
</evidence>
<evidence type="ECO:0000256" key="2">
    <source>
        <dbReference type="ARBA" id="ARBA00022679"/>
    </source>
</evidence>
<organism evidence="7 8">
    <name type="scientific">Glycine soja</name>
    <name type="common">Wild soybean</name>
    <dbReference type="NCBI Taxonomy" id="3848"/>
    <lineage>
        <taxon>Eukaryota</taxon>
        <taxon>Viridiplantae</taxon>
        <taxon>Streptophyta</taxon>
        <taxon>Embryophyta</taxon>
        <taxon>Tracheophyta</taxon>
        <taxon>Spermatophyta</taxon>
        <taxon>Magnoliopsida</taxon>
        <taxon>eudicotyledons</taxon>
        <taxon>Gunneridae</taxon>
        <taxon>Pentapetalae</taxon>
        <taxon>rosids</taxon>
        <taxon>fabids</taxon>
        <taxon>Fabales</taxon>
        <taxon>Fabaceae</taxon>
        <taxon>Papilionoideae</taxon>
        <taxon>50 kb inversion clade</taxon>
        <taxon>NPAAA clade</taxon>
        <taxon>indigoferoid/millettioid clade</taxon>
        <taxon>Phaseoleae</taxon>
        <taxon>Glycine</taxon>
        <taxon>Glycine subgen. Soja</taxon>
    </lineage>
</organism>
<protein>
    <submittedName>
        <fullName evidence="7">Mitogen-activated protein kinase kinase kinase 3</fullName>
    </submittedName>
</protein>
<keyword evidence="8" id="KW-1185">Reference proteome</keyword>
<keyword evidence="3" id="KW-0547">Nucleotide-binding</keyword>
<keyword evidence="2" id="KW-0808">Transferase</keyword>
<keyword evidence="5" id="KW-0067">ATP-binding</keyword>
<dbReference type="PANTHER" id="PTHR48016">
    <property type="entry name" value="MAP KINASE KINASE KINASE SSK2-RELATED-RELATED"/>
    <property type="match status" value="1"/>
</dbReference>
<name>A0A445HQV3_GLYSO</name>
<dbReference type="EMBL" id="QZWG01000012">
    <property type="protein sequence ID" value="RZB76042.1"/>
    <property type="molecule type" value="Genomic_DNA"/>
</dbReference>
<dbReference type="SUPFAM" id="SSF56112">
    <property type="entry name" value="Protein kinase-like (PK-like)"/>
    <property type="match status" value="1"/>
</dbReference>
<dbReference type="Pfam" id="PF00069">
    <property type="entry name" value="Pkinase"/>
    <property type="match status" value="1"/>
</dbReference>
<sequence>MLVYEHIPNGTLMDSLSGKSGIWMDWIRRLKINSSSSMLSFKGSPYWMAPEVVMNTNGYSLPVDIWSLGCTILEMATSKPPSNQYEGVAAIFKIGNSRDMPEIPEICFGSWVLELSSERPQNLLPQIATHTPHCFSLPHTPPYRCQ</sequence>
<feature type="domain" description="Protein kinase" evidence="6">
    <location>
        <begin position="1"/>
        <end position="146"/>
    </location>
</feature>
<dbReference type="Gene3D" id="1.10.510.10">
    <property type="entry name" value="Transferase(Phosphotransferase) domain 1"/>
    <property type="match status" value="1"/>
</dbReference>
<comment type="similarity">
    <text evidence="1">Belongs to the protein kinase superfamily. STE Ser/Thr protein kinase family. MAP kinase kinase kinase subfamily.</text>
</comment>
<reference evidence="7 8" key="1">
    <citation type="submission" date="2018-09" db="EMBL/GenBank/DDBJ databases">
        <title>A high-quality reference genome of wild soybean provides a powerful tool to mine soybean genomes.</title>
        <authorList>
            <person name="Xie M."/>
            <person name="Chung C.Y.L."/>
            <person name="Li M.-W."/>
            <person name="Wong F.-L."/>
            <person name="Chan T.-F."/>
            <person name="Lam H.-M."/>
        </authorList>
    </citation>
    <scope>NUCLEOTIDE SEQUENCE [LARGE SCALE GENOMIC DNA]</scope>
    <source>
        <strain evidence="8">cv. W05</strain>
        <tissue evidence="7">Hypocotyl of etiolated seedlings</tissue>
    </source>
</reference>
<dbReference type="Proteomes" id="UP000289340">
    <property type="component" value="Chromosome 12"/>
</dbReference>
<dbReference type="InterPro" id="IPR050538">
    <property type="entry name" value="MAP_kinase_kinase_kinase"/>
</dbReference>
<evidence type="ECO:0000256" key="3">
    <source>
        <dbReference type="ARBA" id="ARBA00022741"/>
    </source>
</evidence>
<evidence type="ECO:0000256" key="1">
    <source>
        <dbReference type="ARBA" id="ARBA00006529"/>
    </source>
</evidence>
<dbReference type="InterPro" id="IPR011009">
    <property type="entry name" value="Kinase-like_dom_sf"/>
</dbReference>
<evidence type="ECO:0000313" key="7">
    <source>
        <dbReference type="EMBL" id="RZB76042.1"/>
    </source>
</evidence>
<dbReference type="GO" id="GO:0005737">
    <property type="term" value="C:cytoplasm"/>
    <property type="evidence" value="ECO:0007669"/>
    <property type="project" value="TreeGrafter"/>
</dbReference>
<evidence type="ECO:0000313" key="8">
    <source>
        <dbReference type="Proteomes" id="UP000289340"/>
    </source>
</evidence>
<evidence type="ECO:0000256" key="5">
    <source>
        <dbReference type="ARBA" id="ARBA00022840"/>
    </source>
</evidence>
<accession>A0A445HQV3</accession>
<keyword evidence="4 7" id="KW-0418">Kinase</keyword>
<gene>
    <name evidence="7" type="ORF">D0Y65_034514</name>
</gene>
<dbReference type="GO" id="GO:0005524">
    <property type="term" value="F:ATP binding"/>
    <property type="evidence" value="ECO:0007669"/>
    <property type="project" value="UniProtKB-KW"/>
</dbReference>
<dbReference type="GO" id="GO:0004709">
    <property type="term" value="F:MAP kinase kinase kinase activity"/>
    <property type="evidence" value="ECO:0007669"/>
    <property type="project" value="TreeGrafter"/>
</dbReference>